<comment type="caution">
    <text evidence="1">The sequence shown here is derived from an EMBL/GenBank/DDBJ whole genome shotgun (WGS) entry which is preliminary data.</text>
</comment>
<keyword evidence="2" id="KW-1185">Reference proteome</keyword>
<reference evidence="1 2" key="1">
    <citation type="submission" date="2024-04" db="EMBL/GenBank/DDBJ databases">
        <title>Polymorphospora sp. isolated from Baiyangdian Lake in Xiong'an New Area.</title>
        <authorList>
            <person name="Zhang X."/>
            <person name="Liu J."/>
        </authorList>
    </citation>
    <scope>NUCLEOTIDE SEQUENCE [LARGE SCALE GENOMIC DNA]</scope>
    <source>
        <strain evidence="1 2">2-325</strain>
    </source>
</reference>
<accession>A0ABV5D0X8</accession>
<evidence type="ECO:0000313" key="2">
    <source>
        <dbReference type="Proteomes" id="UP001582793"/>
    </source>
</evidence>
<gene>
    <name evidence="1" type="ORF">AAFH96_33240</name>
</gene>
<proteinExistence type="predicted"/>
<evidence type="ECO:0000313" key="1">
    <source>
        <dbReference type="EMBL" id="MFB6397914.1"/>
    </source>
</evidence>
<dbReference type="EMBL" id="JBCGDC010000180">
    <property type="protein sequence ID" value="MFB6397914.1"/>
    <property type="molecule type" value="Genomic_DNA"/>
</dbReference>
<sequence length="120" mass="13301">MVADESTITLLDHPMDAEGWSSERVTLRLTGDGALALRVDTGGRAVQLQFGDDVSLYRREYAVTDVDAVTRALPPGDPLDRLRQVLDVRDGDEGTTIIDRFVAWLDRHGIGYAETERTDL</sequence>
<organism evidence="1 2">
    <name type="scientific">Polymorphospora lycopeni</name>
    <dbReference type="NCBI Taxonomy" id="3140240"/>
    <lineage>
        <taxon>Bacteria</taxon>
        <taxon>Bacillati</taxon>
        <taxon>Actinomycetota</taxon>
        <taxon>Actinomycetes</taxon>
        <taxon>Micromonosporales</taxon>
        <taxon>Micromonosporaceae</taxon>
        <taxon>Polymorphospora</taxon>
    </lineage>
</organism>
<name>A0ABV5D0X8_9ACTN</name>
<dbReference type="Proteomes" id="UP001582793">
    <property type="component" value="Unassembled WGS sequence"/>
</dbReference>
<dbReference type="RefSeq" id="WP_375736840.1">
    <property type="nucleotide sequence ID" value="NZ_JBCGDC010000180.1"/>
</dbReference>
<protein>
    <submittedName>
        <fullName evidence="1">Uncharacterized protein</fullName>
    </submittedName>
</protein>